<reference evidence="3" key="1">
    <citation type="submission" date="2022-11" db="UniProtKB">
        <authorList>
            <consortium name="WormBaseParasite"/>
        </authorList>
    </citation>
    <scope>IDENTIFICATION</scope>
</reference>
<evidence type="ECO:0000313" key="2">
    <source>
        <dbReference type="Proteomes" id="UP000887563"/>
    </source>
</evidence>
<dbReference type="WBParaSite" id="Minc3s00038g02213">
    <property type="protein sequence ID" value="Minc3s00038g02213"/>
    <property type="gene ID" value="Minc3s00038g02213"/>
</dbReference>
<feature type="region of interest" description="Disordered" evidence="1">
    <location>
        <begin position="1"/>
        <end position="21"/>
    </location>
</feature>
<protein>
    <submittedName>
        <fullName evidence="3">Uncharacterized protein</fullName>
    </submittedName>
</protein>
<name>A0A914KL78_MELIC</name>
<keyword evidence="2" id="KW-1185">Reference proteome</keyword>
<organism evidence="2 3">
    <name type="scientific">Meloidogyne incognita</name>
    <name type="common">Southern root-knot nematode worm</name>
    <name type="synonym">Oxyuris incognita</name>
    <dbReference type="NCBI Taxonomy" id="6306"/>
    <lineage>
        <taxon>Eukaryota</taxon>
        <taxon>Metazoa</taxon>
        <taxon>Ecdysozoa</taxon>
        <taxon>Nematoda</taxon>
        <taxon>Chromadorea</taxon>
        <taxon>Rhabditida</taxon>
        <taxon>Tylenchina</taxon>
        <taxon>Tylenchomorpha</taxon>
        <taxon>Tylenchoidea</taxon>
        <taxon>Meloidogynidae</taxon>
        <taxon>Meloidogyninae</taxon>
        <taxon>Meloidogyne</taxon>
        <taxon>Meloidogyne incognita group</taxon>
    </lineage>
</organism>
<proteinExistence type="predicted"/>
<accession>A0A914KL78</accession>
<dbReference type="AlphaFoldDB" id="A0A914KL78"/>
<sequence length="123" mass="13931">MGKSPMVASAIDGQKPHGRFGDRWAQKPAVVSSEPVKWCPSSCQMRRRSANAPLVRCNALFALNALGVYPEAVKIFKRPVNCCWKTVYLMSMLKKNKNQQKISLKNSNLLFEFRKLGCRLLMN</sequence>
<dbReference type="Proteomes" id="UP000887563">
    <property type="component" value="Unplaced"/>
</dbReference>
<evidence type="ECO:0000256" key="1">
    <source>
        <dbReference type="SAM" id="MobiDB-lite"/>
    </source>
</evidence>
<evidence type="ECO:0000313" key="3">
    <source>
        <dbReference type="WBParaSite" id="Minc3s00038g02213"/>
    </source>
</evidence>